<dbReference type="RefSeq" id="XP_005818352.1">
    <property type="nucleotide sequence ID" value="XM_005818295.1"/>
</dbReference>
<dbReference type="Gene3D" id="1.10.510.10">
    <property type="entry name" value="Transferase(Phosphotransferase) domain 1"/>
    <property type="match status" value="1"/>
</dbReference>
<dbReference type="Proteomes" id="UP000011087">
    <property type="component" value="Unassembled WGS sequence"/>
</dbReference>
<dbReference type="PROSITE" id="PS00108">
    <property type="entry name" value="PROTEIN_KINASE_ST"/>
    <property type="match status" value="1"/>
</dbReference>
<dbReference type="EnsemblProtists" id="EKX31372">
    <property type="protein sequence ID" value="EKX31372"/>
    <property type="gene ID" value="GUITHDRAFT_45352"/>
</dbReference>
<dbReference type="PANTHER" id="PTHR24347">
    <property type="entry name" value="SERINE/THREONINE-PROTEIN KINASE"/>
    <property type="match status" value="1"/>
</dbReference>
<dbReference type="KEGG" id="gtt:GUITHDRAFT_45352"/>
<dbReference type="OrthoDB" id="40902at2759"/>
<dbReference type="GO" id="GO:0004672">
    <property type="term" value="F:protein kinase activity"/>
    <property type="evidence" value="ECO:0007669"/>
    <property type="project" value="InterPro"/>
</dbReference>
<dbReference type="GeneID" id="17288091"/>
<dbReference type="PROSITE" id="PS50011">
    <property type="entry name" value="PROTEIN_KINASE_DOM"/>
    <property type="match status" value="1"/>
</dbReference>
<evidence type="ECO:0000313" key="3">
    <source>
        <dbReference type="EnsemblProtists" id="EKX31372"/>
    </source>
</evidence>
<accession>L1I5M2</accession>
<dbReference type="eggNOG" id="KOG0032">
    <property type="taxonomic scope" value="Eukaryota"/>
</dbReference>
<keyword evidence="4" id="KW-1185">Reference proteome</keyword>
<dbReference type="SMART" id="SM00220">
    <property type="entry name" value="S_TKc"/>
    <property type="match status" value="1"/>
</dbReference>
<protein>
    <recommendedName>
        <fullName evidence="1">Protein kinase domain-containing protein</fullName>
    </recommendedName>
</protein>
<reference evidence="2 4" key="1">
    <citation type="journal article" date="2012" name="Nature">
        <title>Algal genomes reveal evolutionary mosaicism and the fate of nucleomorphs.</title>
        <authorList>
            <consortium name="DOE Joint Genome Institute"/>
            <person name="Curtis B.A."/>
            <person name="Tanifuji G."/>
            <person name="Burki F."/>
            <person name="Gruber A."/>
            <person name="Irimia M."/>
            <person name="Maruyama S."/>
            <person name="Arias M.C."/>
            <person name="Ball S.G."/>
            <person name="Gile G.H."/>
            <person name="Hirakawa Y."/>
            <person name="Hopkins J.F."/>
            <person name="Kuo A."/>
            <person name="Rensing S.A."/>
            <person name="Schmutz J."/>
            <person name="Symeonidi A."/>
            <person name="Elias M."/>
            <person name="Eveleigh R.J."/>
            <person name="Herman E.K."/>
            <person name="Klute M.J."/>
            <person name="Nakayama T."/>
            <person name="Obornik M."/>
            <person name="Reyes-Prieto A."/>
            <person name="Armbrust E.V."/>
            <person name="Aves S.J."/>
            <person name="Beiko R.G."/>
            <person name="Coutinho P."/>
            <person name="Dacks J.B."/>
            <person name="Durnford D.G."/>
            <person name="Fast N.M."/>
            <person name="Green B.R."/>
            <person name="Grisdale C.J."/>
            <person name="Hempel F."/>
            <person name="Henrissat B."/>
            <person name="Hoppner M.P."/>
            <person name="Ishida K."/>
            <person name="Kim E."/>
            <person name="Koreny L."/>
            <person name="Kroth P.G."/>
            <person name="Liu Y."/>
            <person name="Malik S.B."/>
            <person name="Maier U.G."/>
            <person name="McRose D."/>
            <person name="Mock T."/>
            <person name="Neilson J.A."/>
            <person name="Onodera N.T."/>
            <person name="Poole A.M."/>
            <person name="Pritham E.J."/>
            <person name="Richards T.A."/>
            <person name="Rocap G."/>
            <person name="Roy S.W."/>
            <person name="Sarai C."/>
            <person name="Schaack S."/>
            <person name="Shirato S."/>
            <person name="Slamovits C.H."/>
            <person name="Spencer D.F."/>
            <person name="Suzuki S."/>
            <person name="Worden A.Z."/>
            <person name="Zauner S."/>
            <person name="Barry K."/>
            <person name="Bell C."/>
            <person name="Bharti A.K."/>
            <person name="Crow J.A."/>
            <person name="Grimwood J."/>
            <person name="Kramer R."/>
            <person name="Lindquist E."/>
            <person name="Lucas S."/>
            <person name="Salamov A."/>
            <person name="McFadden G.I."/>
            <person name="Lane C.E."/>
            <person name="Keeling P.J."/>
            <person name="Gray M.W."/>
            <person name="Grigoriev I.V."/>
            <person name="Archibald J.M."/>
        </authorList>
    </citation>
    <scope>NUCLEOTIDE SEQUENCE</scope>
    <source>
        <strain evidence="2 4">CCMP2712</strain>
    </source>
</reference>
<dbReference type="InterPro" id="IPR008271">
    <property type="entry name" value="Ser/Thr_kinase_AS"/>
</dbReference>
<evidence type="ECO:0000313" key="4">
    <source>
        <dbReference type="Proteomes" id="UP000011087"/>
    </source>
</evidence>
<gene>
    <name evidence="2" type="ORF">GUITHDRAFT_45352</name>
</gene>
<dbReference type="EMBL" id="JH993292">
    <property type="protein sequence ID" value="EKX31372.1"/>
    <property type="molecule type" value="Genomic_DNA"/>
</dbReference>
<feature type="domain" description="Protein kinase" evidence="1">
    <location>
        <begin position="1"/>
        <end position="136"/>
    </location>
</feature>
<organism evidence="2">
    <name type="scientific">Guillardia theta (strain CCMP2712)</name>
    <name type="common">Cryptophyte</name>
    <dbReference type="NCBI Taxonomy" id="905079"/>
    <lineage>
        <taxon>Eukaryota</taxon>
        <taxon>Cryptophyceae</taxon>
        <taxon>Pyrenomonadales</taxon>
        <taxon>Geminigeraceae</taxon>
        <taxon>Guillardia</taxon>
    </lineage>
</organism>
<proteinExistence type="predicted"/>
<dbReference type="PaxDb" id="55529-EKX31372"/>
<dbReference type="GO" id="GO:0005524">
    <property type="term" value="F:ATP binding"/>
    <property type="evidence" value="ECO:0007669"/>
    <property type="project" value="InterPro"/>
</dbReference>
<reference evidence="4" key="2">
    <citation type="submission" date="2012-11" db="EMBL/GenBank/DDBJ databases">
        <authorList>
            <person name="Kuo A."/>
            <person name="Curtis B.A."/>
            <person name="Tanifuji G."/>
            <person name="Burki F."/>
            <person name="Gruber A."/>
            <person name="Irimia M."/>
            <person name="Maruyama S."/>
            <person name="Arias M.C."/>
            <person name="Ball S.G."/>
            <person name="Gile G.H."/>
            <person name="Hirakawa Y."/>
            <person name="Hopkins J.F."/>
            <person name="Rensing S.A."/>
            <person name="Schmutz J."/>
            <person name="Symeonidi A."/>
            <person name="Elias M."/>
            <person name="Eveleigh R.J."/>
            <person name="Herman E.K."/>
            <person name="Klute M.J."/>
            <person name="Nakayama T."/>
            <person name="Obornik M."/>
            <person name="Reyes-Prieto A."/>
            <person name="Armbrust E.V."/>
            <person name="Aves S.J."/>
            <person name="Beiko R.G."/>
            <person name="Coutinho P."/>
            <person name="Dacks J.B."/>
            <person name="Durnford D.G."/>
            <person name="Fast N.M."/>
            <person name="Green B.R."/>
            <person name="Grisdale C."/>
            <person name="Hempe F."/>
            <person name="Henrissat B."/>
            <person name="Hoppner M.P."/>
            <person name="Ishida K.-I."/>
            <person name="Kim E."/>
            <person name="Koreny L."/>
            <person name="Kroth P.G."/>
            <person name="Liu Y."/>
            <person name="Malik S.-B."/>
            <person name="Maier U.G."/>
            <person name="McRose D."/>
            <person name="Mock T."/>
            <person name="Neilson J.A."/>
            <person name="Onodera N.T."/>
            <person name="Poole A.M."/>
            <person name="Pritham E.J."/>
            <person name="Richards T.A."/>
            <person name="Rocap G."/>
            <person name="Roy S.W."/>
            <person name="Sarai C."/>
            <person name="Schaack S."/>
            <person name="Shirato S."/>
            <person name="Slamovits C.H."/>
            <person name="Spencer D.F."/>
            <person name="Suzuki S."/>
            <person name="Worden A.Z."/>
            <person name="Zauner S."/>
            <person name="Barry K."/>
            <person name="Bell C."/>
            <person name="Bharti A.K."/>
            <person name="Crow J.A."/>
            <person name="Grimwood J."/>
            <person name="Kramer R."/>
            <person name="Lindquist E."/>
            <person name="Lucas S."/>
            <person name="Salamov A."/>
            <person name="McFadden G.I."/>
            <person name="Lane C.E."/>
            <person name="Keeling P.J."/>
            <person name="Gray M.W."/>
            <person name="Grigoriev I.V."/>
            <person name="Archibald J.M."/>
        </authorList>
    </citation>
    <scope>NUCLEOTIDE SEQUENCE</scope>
    <source>
        <strain evidence="4">CCMP2712</strain>
    </source>
</reference>
<dbReference type="SUPFAM" id="SSF56112">
    <property type="entry name" value="Protein kinase-like (PK-like)"/>
    <property type="match status" value="1"/>
</dbReference>
<dbReference type="InterPro" id="IPR011009">
    <property type="entry name" value="Kinase-like_dom_sf"/>
</dbReference>
<reference evidence="3" key="3">
    <citation type="submission" date="2015-06" db="UniProtKB">
        <authorList>
            <consortium name="EnsemblProtists"/>
        </authorList>
    </citation>
    <scope>IDENTIFICATION</scope>
</reference>
<dbReference type="AlphaFoldDB" id="L1I5M2"/>
<dbReference type="Pfam" id="PF00069">
    <property type="entry name" value="Pkinase"/>
    <property type="match status" value="1"/>
</dbReference>
<feature type="non-terminal residue" evidence="2">
    <location>
        <position position="136"/>
    </location>
</feature>
<dbReference type="OMA" id="DNDTHEV"/>
<dbReference type="STRING" id="905079.L1I5M2"/>
<evidence type="ECO:0000259" key="1">
    <source>
        <dbReference type="PROSITE" id="PS50011"/>
    </source>
</evidence>
<dbReference type="InterPro" id="IPR000719">
    <property type="entry name" value="Prot_kinase_dom"/>
</dbReference>
<name>L1I5M2_GUITC</name>
<feature type="non-terminal residue" evidence="2">
    <location>
        <position position="1"/>
    </location>
</feature>
<dbReference type="HOGENOM" id="CLU_000288_63_0_1"/>
<evidence type="ECO:0000313" key="2">
    <source>
        <dbReference type="EMBL" id="EKX31372.1"/>
    </source>
</evidence>
<sequence length="136" mass="15433">QVEHPNCMRLFTVYDEPTRACLILELVRGSNMIDRMDKMGLPYSEQEAAKVLEGILSAMRCLHSMHITHRDLKPENLMYASDVEVSSLFVCDLGLAQILRSGSDVMHTVCGTPGFMAPEIWRRQPYDNKADMWSIG</sequence>